<dbReference type="Proteomes" id="UP000803844">
    <property type="component" value="Unassembled WGS sequence"/>
</dbReference>
<evidence type="ECO:0000313" key="1">
    <source>
        <dbReference type="EMBL" id="KAF3768514.1"/>
    </source>
</evidence>
<dbReference type="RefSeq" id="XP_040779475.1">
    <property type="nucleotide sequence ID" value="XM_040920151.1"/>
</dbReference>
<proteinExistence type="predicted"/>
<reference evidence="1" key="1">
    <citation type="journal article" date="2020" name="Phytopathology">
        <title>Genome sequence of the chestnut blight fungus Cryphonectria parasitica EP155: A fundamental resource for an archetypical invasive plant pathogen.</title>
        <authorList>
            <person name="Crouch J.A."/>
            <person name="Dawe A."/>
            <person name="Aerts A."/>
            <person name="Barry K."/>
            <person name="Churchill A.C.L."/>
            <person name="Grimwood J."/>
            <person name="Hillman B."/>
            <person name="Milgroom M.G."/>
            <person name="Pangilinan J."/>
            <person name="Smith M."/>
            <person name="Salamov A."/>
            <person name="Schmutz J."/>
            <person name="Yadav J."/>
            <person name="Grigoriev I.V."/>
            <person name="Nuss D."/>
        </authorList>
    </citation>
    <scope>NUCLEOTIDE SEQUENCE</scope>
    <source>
        <strain evidence="1">EP155</strain>
    </source>
</reference>
<protein>
    <submittedName>
        <fullName evidence="1">Uncharacterized protein</fullName>
    </submittedName>
</protein>
<sequence>MPGIGRVNTWLSSGGGGGSSATVAPAPIESLPSDFLPSSSPNGMSPITTNIRVSGGVLENLRLIVCNFPDLSLTTSCLTIQTIRSYARKLRRGDLIHDRVPACRLQEEQTRATIRSPTSPELRTHLNRKKSLGNLKLINSLRGKFSNRFGHSATSATLQGNGGDHLWGPPAADDPHAVTLGFDSLPSDPVETEVEACVDALRVIFPDGTNYLLDLLYAHIIAYNYMNSLLGGLAPLKLHSSGGGGNGNGGFPPLNTKPSMKLPAGVTSLADLQMHPDSSETVIHDFHHNVATVASRVTVPSKAAATLGLGCTDFCNGPFAPAPGPRGGGGGGDLHAKLPLKNSPTATSFTQSLESEQAMRHLRDDIALNIYRLVEMTKSCSRGQICRSHEEQNAILSITDGNVLDPMFMRAMCEVVRCYEELLA</sequence>
<comment type="caution">
    <text evidence="1">The sequence shown here is derived from an EMBL/GenBank/DDBJ whole genome shotgun (WGS) entry which is preliminary data.</text>
</comment>
<accession>A0A9P5CRF4</accession>
<dbReference type="EMBL" id="MU032345">
    <property type="protein sequence ID" value="KAF3768514.1"/>
    <property type="molecule type" value="Genomic_DNA"/>
</dbReference>
<keyword evidence="2" id="KW-1185">Reference proteome</keyword>
<dbReference type="GeneID" id="63837280"/>
<organism evidence="1 2">
    <name type="scientific">Cryphonectria parasitica (strain ATCC 38755 / EP155)</name>
    <dbReference type="NCBI Taxonomy" id="660469"/>
    <lineage>
        <taxon>Eukaryota</taxon>
        <taxon>Fungi</taxon>
        <taxon>Dikarya</taxon>
        <taxon>Ascomycota</taxon>
        <taxon>Pezizomycotina</taxon>
        <taxon>Sordariomycetes</taxon>
        <taxon>Sordariomycetidae</taxon>
        <taxon>Diaporthales</taxon>
        <taxon>Cryphonectriaceae</taxon>
        <taxon>Cryphonectria-Endothia species complex</taxon>
        <taxon>Cryphonectria</taxon>
    </lineage>
</organism>
<dbReference type="AlphaFoldDB" id="A0A9P5CRF4"/>
<dbReference type="OrthoDB" id="3506470at2759"/>
<evidence type="ECO:0000313" key="2">
    <source>
        <dbReference type="Proteomes" id="UP000803844"/>
    </source>
</evidence>
<name>A0A9P5CRF4_CRYP1</name>
<gene>
    <name evidence="1" type="ORF">M406DRAFT_326951</name>
</gene>